<feature type="region of interest" description="Disordered" evidence="1">
    <location>
        <begin position="25"/>
        <end position="122"/>
    </location>
</feature>
<accession>A0A8X6HFI9</accession>
<evidence type="ECO:0000313" key="2">
    <source>
        <dbReference type="EMBL" id="GFR22498.1"/>
    </source>
</evidence>
<organism evidence="2 3">
    <name type="scientific">Trichonephila clavata</name>
    <name type="common">Joro spider</name>
    <name type="synonym">Nephila clavata</name>
    <dbReference type="NCBI Taxonomy" id="2740835"/>
    <lineage>
        <taxon>Eukaryota</taxon>
        <taxon>Metazoa</taxon>
        <taxon>Ecdysozoa</taxon>
        <taxon>Arthropoda</taxon>
        <taxon>Chelicerata</taxon>
        <taxon>Arachnida</taxon>
        <taxon>Araneae</taxon>
        <taxon>Araneomorphae</taxon>
        <taxon>Entelegynae</taxon>
        <taxon>Araneoidea</taxon>
        <taxon>Nephilidae</taxon>
        <taxon>Trichonephila</taxon>
    </lineage>
</organism>
<sequence>MNGQNLMELLQLLQQLGVNQIQDKLQGKESVEATSTINPTLPAYRSPNRRRTKAPETTTAKADLFNQYAKPDRSSKDSDKDDESKITVRPRGPQYHDSKAKAEDAELDEDEDDELEPTSPSD</sequence>
<proteinExistence type="predicted"/>
<dbReference type="EMBL" id="BMAO01038084">
    <property type="protein sequence ID" value="GFR22498.1"/>
    <property type="molecule type" value="Genomic_DNA"/>
</dbReference>
<dbReference type="AlphaFoldDB" id="A0A8X6HFI9"/>
<name>A0A8X6HFI9_TRICU</name>
<reference evidence="2" key="1">
    <citation type="submission" date="2020-07" db="EMBL/GenBank/DDBJ databases">
        <title>Multicomponent nature underlies the extraordinary mechanical properties of spider dragline silk.</title>
        <authorList>
            <person name="Kono N."/>
            <person name="Nakamura H."/>
            <person name="Mori M."/>
            <person name="Yoshida Y."/>
            <person name="Ohtoshi R."/>
            <person name="Malay A.D."/>
            <person name="Moran D.A.P."/>
            <person name="Tomita M."/>
            <person name="Numata K."/>
            <person name="Arakawa K."/>
        </authorList>
    </citation>
    <scope>NUCLEOTIDE SEQUENCE</scope>
</reference>
<dbReference type="Proteomes" id="UP000887116">
    <property type="component" value="Unassembled WGS sequence"/>
</dbReference>
<dbReference type="OrthoDB" id="73875at2759"/>
<feature type="compositionally biased region" description="Acidic residues" evidence="1">
    <location>
        <begin position="105"/>
        <end position="116"/>
    </location>
</feature>
<feature type="compositionally biased region" description="Basic and acidic residues" evidence="1">
    <location>
        <begin position="70"/>
        <end position="86"/>
    </location>
</feature>
<evidence type="ECO:0000313" key="3">
    <source>
        <dbReference type="Proteomes" id="UP000887116"/>
    </source>
</evidence>
<keyword evidence="3" id="KW-1185">Reference proteome</keyword>
<protein>
    <submittedName>
        <fullName evidence="2">Chitotriosidase-1</fullName>
    </submittedName>
</protein>
<feature type="compositionally biased region" description="Basic and acidic residues" evidence="1">
    <location>
        <begin position="94"/>
        <end position="104"/>
    </location>
</feature>
<evidence type="ECO:0000256" key="1">
    <source>
        <dbReference type="SAM" id="MobiDB-lite"/>
    </source>
</evidence>
<gene>
    <name evidence="2" type="primary">CHIT1_5</name>
    <name evidence="2" type="ORF">TNCT_160541</name>
</gene>
<comment type="caution">
    <text evidence="2">The sequence shown here is derived from an EMBL/GenBank/DDBJ whole genome shotgun (WGS) entry which is preliminary data.</text>
</comment>